<keyword evidence="3" id="KW-0847">Vitamin C</keyword>
<dbReference type="GO" id="GO:0051213">
    <property type="term" value="F:dioxygenase activity"/>
    <property type="evidence" value="ECO:0007669"/>
    <property type="project" value="UniProtKB-KW"/>
</dbReference>
<feature type="domain" description="Fe2OG dioxygenase" evidence="7">
    <location>
        <begin position="255"/>
        <end position="352"/>
    </location>
</feature>
<reference evidence="8 9" key="2">
    <citation type="submission" date="2019-02" db="EMBL/GenBank/DDBJ databases">
        <title>'Lichenibacterium ramalinii' gen. nov. sp. nov., 'Lichenibacterium minor' gen. nov. sp. nov.</title>
        <authorList>
            <person name="Pankratov T."/>
        </authorList>
    </citation>
    <scope>NUCLEOTIDE SEQUENCE [LARGE SCALE GENOMIC DNA]</scope>
    <source>
        <strain evidence="8 9">RmlP026</strain>
    </source>
</reference>
<evidence type="ECO:0000259" key="7">
    <source>
        <dbReference type="PROSITE" id="PS51471"/>
    </source>
</evidence>
<evidence type="ECO:0000313" key="9">
    <source>
        <dbReference type="Proteomes" id="UP000290759"/>
    </source>
</evidence>
<organism evidence="8 9">
    <name type="scientific">Lichenibacterium minor</name>
    <dbReference type="NCBI Taxonomy" id="2316528"/>
    <lineage>
        <taxon>Bacteria</taxon>
        <taxon>Pseudomonadati</taxon>
        <taxon>Pseudomonadota</taxon>
        <taxon>Alphaproteobacteria</taxon>
        <taxon>Hyphomicrobiales</taxon>
        <taxon>Lichenihabitantaceae</taxon>
        <taxon>Lichenibacterium</taxon>
    </lineage>
</organism>
<dbReference type="EMBL" id="QYBB01000016">
    <property type="protein sequence ID" value="RYC31221.1"/>
    <property type="molecule type" value="Genomic_DNA"/>
</dbReference>
<gene>
    <name evidence="8" type="ORF">D3273_15130</name>
</gene>
<accession>A0A4Q2U7W9</accession>
<dbReference type="GO" id="GO:0016705">
    <property type="term" value="F:oxidoreductase activity, acting on paired donors, with incorporation or reduction of molecular oxygen"/>
    <property type="evidence" value="ECO:0007669"/>
    <property type="project" value="InterPro"/>
</dbReference>
<keyword evidence="6" id="KW-0408">Iron</keyword>
<protein>
    <submittedName>
        <fullName evidence="8">2OG-Fe(II) oxygenase</fullName>
    </submittedName>
</protein>
<evidence type="ECO:0000256" key="6">
    <source>
        <dbReference type="ARBA" id="ARBA00023004"/>
    </source>
</evidence>
<name>A0A4Q2U7W9_9HYPH</name>
<dbReference type="Pfam" id="PF13640">
    <property type="entry name" value="2OG-FeII_Oxy_3"/>
    <property type="match status" value="1"/>
</dbReference>
<comment type="caution">
    <text evidence="8">The sequence shown here is derived from an EMBL/GenBank/DDBJ whole genome shotgun (WGS) entry which is preliminary data.</text>
</comment>
<keyword evidence="5" id="KW-0560">Oxidoreductase</keyword>
<keyword evidence="4" id="KW-0223">Dioxygenase</keyword>
<comment type="cofactor">
    <cofactor evidence="1">
        <name>L-ascorbate</name>
        <dbReference type="ChEBI" id="CHEBI:38290"/>
    </cofactor>
</comment>
<dbReference type="Gene3D" id="2.60.120.620">
    <property type="entry name" value="q2cbj1_9rhob like domain"/>
    <property type="match status" value="1"/>
</dbReference>
<dbReference type="InterPro" id="IPR006620">
    <property type="entry name" value="Pro_4_hyd_alph"/>
</dbReference>
<evidence type="ECO:0000256" key="5">
    <source>
        <dbReference type="ARBA" id="ARBA00023002"/>
    </source>
</evidence>
<dbReference type="RefSeq" id="WP_129227723.1">
    <property type="nucleotide sequence ID" value="NZ_QYBB01000016.1"/>
</dbReference>
<dbReference type="AlphaFoldDB" id="A0A4Q2U7W9"/>
<dbReference type="GO" id="GO:0031418">
    <property type="term" value="F:L-ascorbic acid binding"/>
    <property type="evidence" value="ECO:0007669"/>
    <property type="project" value="UniProtKB-KW"/>
</dbReference>
<dbReference type="OrthoDB" id="255432at2"/>
<dbReference type="GO" id="GO:0005506">
    <property type="term" value="F:iron ion binding"/>
    <property type="evidence" value="ECO:0007669"/>
    <property type="project" value="InterPro"/>
</dbReference>
<reference evidence="8 9" key="1">
    <citation type="submission" date="2018-12" db="EMBL/GenBank/DDBJ databases">
        <authorList>
            <person name="Grouzdev D.S."/>
            <person name="Krutkina M.S."/>
        </authorList>
    </citation>
    <scope>NUCLEOTIDE SEQUENCE [LARGE SCALE GENOMIC DNA]</scope>
    <source>
        <strain evidence="8 9">RmlP026</strain>
    </source>
</reference>
<keyword evidence="2" id="KW-0479">Metal-binding</keyword>
<keyword evidence="9" id="KW-1185">Reference proteome</keyword>
<dbReference type="PROSITE" id="PS51471">
    <property type="entry name" value="FE2OG_OXY"/>
    <property type="match status" value="1"/>
</dbReference>
<dbReference type="InterPro" id="IPR005123">
    <property type="entry name" value="Oxoglu/Fe-dep_dioxygenase_dom"/>
</dbReference>
<sequence length="371" mass="40824">MTGIDGTSFVSLSRGDLFPWAALRDAPEVTFGYHTTAGRYLVFLFYASAADPAVQEAIGVVYRHRACFDDERGCFFGMGRDASDKAQGRVADTMPGIRFMDDSLGVAARICGALPEGPGPVDAGATSRAFWLVVDPTLHVLANIPLGPEARDHDAVLEMVRDLPAPGAFAGFELPVPVLLLPNVFDRALCRHLVGLYDADGGSESGIYRNGAGVNDHSFKRRRDYTIEDADLIRRLQGMIARRVSPEIERIFFTKITRMERYIVGCYAAEDNAHFRPHRDNGPGLTAHRRYAVSVNLSEDFDGGEVSFPEYSQRGIKAPQGWAVVFPAAILHAVSKVTYGRRYAFLPFVYDEEGAKIRDRELARHHAATAA</sequence>
<evidence type="ECO:0000256" key="2">
    <source>
        <dbReference type="ARBA" id="ARBA00022723"/>
    </source>
</evidence>
<dbReference type="SMART" id="SM00702">
    <property type="entry name" value="P4Hc"/>
    <property type="match status" value="1"/>
</dbReference>
<evidence type="ECO:0000313" key="8">
    <source>
        <dbReference type="EMBL" id="RYC31221.1"/>
    </source>
</evidence>
<evidence type="ECO:0000256" key="3">
    <source>
        <dbReference type="ARBA" id="ARBA00022896"/>
    </source>
</evidence>
<proteinExistence type="predicted"/>
<dbReference type="Proteomes" id="UP000290759">
    <property type="component" value="Unassembled WGS sequence"/>
</dbReference>
<evidence type="ECO:0000256" key="4">
    <source>
        <dbReference type="ARBA" id="ARBA00022964"/>
    </source>
</evidence>
<evidence type="ECO:0000256" key="1">
    <source>
        <dbReference type="ARBA" id="ARBA00001961"/>
    </source>
</evidence>
<dbReference type="InterPro" id="IPR044862">
    <property type="entry name" value="Pro_4_hyd_alph_FE2OG_OXY"/>
</dbReference>